<reference evidence="7 8" key="1">
    <citation type="submission" date="2019-02" db="EMBL/GenBank/DDBJ databases">
        <title>Deep-cultivation of Planctomycetes and their phenomic and genomic characterization uncovers novel biology.</title>
        <authorList>
            <person name="Wiegand S."/>
            <person name="Jogler M."/>
            <person name="Boedeker C."/>
            <person name="Pinto D."/>
            <person name="Vollmers J."/>
            <person name="Rivas-Marin E."/>
            <person name="Kohn T."/>
            <person name="Peeters S.H."/>
            <person name="Heuer A."/>
            <person name="Rast P."/>
            <person name="Oberbeckmann S."/>
            <person name="Bunk B."/>
            <person name="Jeske O."/>
            <person name="Meyerdierks A."/>
            <person name="Storesund J.E."/>
            <person name="Kallscheuer N."/>
            <person name="Luecker S."/>
            <person name="Lage O.M."/>
            <person name="Pohl T."/>
            <person name="Merkel B.J."/>
            <person name="Hornburger P."/>
            <person name="Mueller R.-W."/>
            <person name="Bruemmer F."/>
            <person name="Labrenz M."/>
            <person name="Spormann A.M."/>
            <person name="Op den Camp H."/>
            <person name="Overmann J."/>
            <person name="Amann R."/>
            <person name="Jetten M.S.M."/>
            <person name="Mascher T."/>
            <person name="Medema M.H."/>
            <person name="Devos D.P."/>
            <person name="Kaster A.-K."/>
            <person name="Ovreas L."/>
            <person name="Rohde M."/>
            <person name="Galperin M.Y."/>
            <person name="Jogler C."/>
        </authorList>
    </citation>
    <scope>NUCLEOTIDE SEQUENCE [LARGE SCALE GENOMIC DNA]</scope>
    <source>
        <strain evidence="7 8">TBK1r</strain>
    </source>
</reference>
<evidence type="ECO:0000256" key="3">
    <source>
        <dbReference type="ARBA" id="ARBA00022801"/>
    </source>
</evidence>
<dbReference type="SUPFAM" id="SSF53649">
    <property type="entry name" value="Alkaline phosphatase-like"/>
    <property type="match status" value="1"/>
</dbReference>
<dbReference type="InterPro" id="IPR024607">
    <property type="entry name" value="Sulfatase_CS"/>
</dbReference>
<protein>
    <submittedName>
        <fullName evidence="7">Arylsulfatase</fullName>
        <ecNumber evidence="7">3.1.6.1</ecNumber>
    </submittedName>
</protein>
<evidence type="ECO:0000313" key="7">
    <source>
        <dbReference type="EMBL" id="QDV84718.1"/>
    </source>
</evidence>
<feature type="domain" description="Sulfatase N-terminal" evidence="6">
    <location>
        <begin position="33"/>
        <end position="380"/>
    </location>
</feature>
<gene>
    <name evidence="7" type="primary">atsA_36</name>
    <name evidence="7" type="ORF">TBK1r_36700</name>
</gene>
<dbReference type="RefSeq" id="WP_145213318.1">
    <property type="nucleotide sequence ID" value="NZ_CP036432.1"/>
</dbReference>
<dbReference type="Proteomes" id="UP000318081">
    <property type="component" value="Chromosome"/>
</dbReference>
<dbReference type="CDD" id="cd16143">
    <property type="entry name" value="ARS_like"/>
    <property type="match status" value="1"/>
</dbReference>
<keyword evidence="5" id="KW-0732">Signal</keyword>
<dbReference type="PANTHER" id="PTHR42693">
    <property type="entry name" value="ARYLSULFATASE FAMILY MEMBER"/>
    <property type="match status" value="1"/>
</dbReference>
<keyword evidence="8" id="KW-1185">Reference proteome</keyword>
<proteinExistence type="inferred from homology"/>
<evidence type="ECO:0000256" key="4">
    <source>
        <dbReference type="ARBA" id="ARBA00022837"/>
    </source>
</evidence>
<dbReference type="InterPro" id="IPR050738">
    <property type="entry name" value="Sulfatase"/>
</dbReference>
<name>A0ABX5XRU6_9BACT</name>
<keyword evidence="2" id="KW-0479">Metal-binding</keyword>
<accession>A0ABX5XRU6</accession>
<evidence type="ECO:0000259" key="6">
    <source>
        <dbReference type="Pfam" id="PF00884"/>
    </source>
</evidence>
<keyword evidence="3 7" id="KW-0378">Hydrolase</keyword>
<evidence type="ECO:0000256" key="2">
    <source>
        <dbReference type="ARBA" id="ARBA00022723"/>
    </source>
</evidence>
<dbReference type="PANTHER" id="PTHR42693:SF53">
    <property type="entry name" value="ENDO-4-O-SULFATASE"/>
    <property type="match status" value="1"/>
</dbReference>
<sequence length="485" mass="52736">MNYQQTALSVFLLAAAIFGGAHPEASAANTATPNLVIIFADDLGYGDVSCYGATKINTPNIDRLASQGMRFSDAHAAASLCSPSRYGLLTGQSPWRLHRKGNGYRLNPGQTTLASFLKQADYTSAAIGKWHLGYSKDWNELPITGPLEVGFDYHFGVPSNHNDSTRAFIENHDLVGRKPGEPYRIVKGRDFPEGLAQPRVEDQVDSTLTDKAVAFLQRNADQPFFLYFTPCAPHTHVTPAAEFRGSSNAGLFGDHVQELDAHVGTILDTIDALGLADETLVVFTSDNGSTPKDFKGTHGVKLNLADDSGDILKKYKTAKEDAKKMGHVTNGPWRDGKGYAYEGGHRVPLIVRWPGRIEAGSSSDCTVTLTDLFATSAELISGELPHHVAVDSFSLLPVLLGKERQIAGREAVLILGNGKDSAIAVCTGRWKLIVRYGSDKDRGNELYDLANDPGEQTDLSEERPEVVKRLQALLEQAERDGRTRS</sequence>
<dbReference type="InterPro" id="IPR017850">
    <property type="entry name" value="Alkaline_phosphatase_core_sf"/>
</dbReference>
<dbReference type="InterPro" id="IPR000917">
    <property type="entry name" value="Sulfatase_N"/>
</dbReference>
<feature type="signal peptide" evidence="5">
    <location>
        <begin position="1"/>
        <end position="27"/>
    </location>
</feature>
<dbReference type="EC" id="3.1.6.1" evidence="7"/>
<dbReference type="Pfam" id="PF00884">
    <property type="entry name" value="Sulfatase"/>
    <property type="match status" value="1"/>
</dbReference>
<comment type="similarity">
    <text evidence="1">Belongs to the sulfatase family.</text>
</comment>
<evidence type="ECO:0000256" key="5">
    <source>
        <dbReference type="SAM" id="SignalP"/>
    </source>
</evidence>
<dbReference type="EMBL" id="CP036432">
    <property type="protein sequence ID" value="QDV84718.1"/>
    <property type="molecule type" value="Genomic_DNA"/>
</dbReference>
<keyword evidence="4" id="KW-0106">Calcium</keyword>
<organism evidence="7 8">
    <name type="scientific">Stieleria magnilauensis</name>
    <dbReference type="NCBI Taxonomy" id="2527963"/>
    <lineage>
        <taxon>Bacteria</taxon>
        <taxon>Pseudomonadati</taxon>
        <taxon>Planctomycetota</taxon>
        <taxon>Planctomycetia</taxon>
        <taxon>Pirellulales</taxon>
        <taxon>Pirellulaceae</taxon>
        <taxon>Stieleria</taxon>
    </lineage>
</organism>
<dbReference type="Gene3D" id="3.40.720.10">
    <property type="entry name" value="Alkaline Phosphatase, subunit A"/>
    <property type="match status" value="1"/>
</dbReference>
<evidence type="ECO:0000313" key="8">
    <source>
        <dbReference type="Proteomes" id="UP000318081"/>
    </source>
</evidence>
<dbReference type="GO" id="GO:0004065">
    <property type="term" value="F:arylsulfatase activity"/>
    <property type="evidence" value="ECO:0007669"/>
    <property type="project" value="UniProtKB-EC"/>
</dbReference>
<dbReference type="Gene3D" id="3.30.1120.10">
    <property type="match status" value="1"/>
</dbReference>
<evidence type="ECO:0000256" key="1">
    <source>
        <dbReference type="ARBA" id="ARBA00008779"/>
    </source>
</evidence>
<dbReference type="PROSITE" id="PS00523">
    <property type="entry name" value="SULFATASE_1"/>
    <property type="match status" value="1"/>
</dbReference>
<feature type="chain" id="PRO_5047034123" evidence="5">
    <location>
        <begin position="28"/>
        <end position="485"/>
    </location>
</feature>